<evidence type="ECO:0000313" key="5">
    <source>
        <dbReference type="Proteomes" id="UP000275076"/>
    </source>
</evidence>
<comment type="caution">
    <text evidence="4">The sequence shown here is derived from an EMBL/GenBank/DDBJ whole genome shotgun (WGS) entry which is preliminary data.</text>
</comment>
<reference evidence="4 5" key="1">
    <citation type="submission" date="2018-10" db="EMBL/GenBank/DDBJ databases">
        <title>Draft genome sequence of Bacillus salarius IM0101, isolated from a hypersaline soil in Inner Mongolia, China.</title>
        <authorList>
            <person name="Yamprayoonswat W."/>
            <person name="Boonvisut S."/>
            <person name="Jumpathong W."/>
            <person name="Sittihan S."/>
            <person name="Ruangsuj P."/>
            <person name="Wanthongcharoen S."/>
            <person name="Thongpramul N."/>
            <person name="Pimmason S."/>
            <person name="Yu B."/>
            <person name="Yasawong M."/>
        </authorList>
    </citation>
    <scope>NUCLEOTIDE SEQUENCE [LARGE SCALE GENOMIC DNA]</scope>
    <source>
        <strain evidence="4 5">IM0101</strain>
    </source>
</reference>
<protein>
    <submittedName>
        <fullName evidence="4">1-acyl-sn-glycerol-3-phosphate acyltransferase</fullName>
    </submittedName>
</protein>
<dbReference type="PANTHER" id="PTHR10434:SF11">
    <property type="entry name" value="1-ACYL-SN-GLYCEROL-3-PHOSPHATE ACYLTRANSFERASE"/>
    <property type="match status" value="1"/>
</dbReference>
<dbReference type="GO" id="GO:0003841">
    <property type="term" value="F:1-acylglycerol-3-phosphate O-acyltransferase activity"/>
    <property type="evidence" value="ECO:0007669"/>
    <property type="project" value="TreeGrafter"/>
</dbReference>
<dbReference type="RefSeq" id="WP_125555512.1">
    <property type="nucleotide sequence ID" value="NZ_RBVX01000006.1"/>
</dbReference>
<keyword evidence="2 4" id="KW-0012">Acyltransferase</keyword>
<sequence>MNLYPVGKTLCKLFFSLFTRVTVIGKDNIPADGPVLLCSNHISNLDPPLVGTFIKRKIRFMAKQELFSKKIVGPLLSSLGAFPVKRGVGDRQSLRKGLHLLEKGEVLCLFPEGTRSKTGEIGEGLSGSGFFAIRSKAAVVPVVIFGPYKPFGKITITYGEPMNFQELRDEKVNAAEATKKIMGEIQALKEKHIEEIKNED</sequence>
<proteinExistence type="predicted"/>
<name>A0A428N5Y3_9BACI</name>
<dbReference type="OrthoDB" id="9803035at2"/>
<keyword evidence="5" id="KW-1185">Reference proteome</keyword>
<dbReference type="Pfam" id="PF01553">
    <property type="entry name" value="Acyltransferase"/>
    <property type="match status" value="1"/>
</dbReference>
<accession>A0A428N5Y3</accession>
<evidence type="ECO:0000256" key="1">
    <source>
        <dbReference type="ARBA" id="ARBA00022679"/>
    </source>
</evidence>
<organism evidence="4 5">
    <name type="scientific">Salibacterium salarium</name>
    <dbReference type="NCBI Taxonomy" id="284579"/>
    <lineage>
        <taxon>Bacteria</taxon>
        <taxon>Bacillati</taxon>
        <taxon>Bacillota</taxon>
        <taxon>Bacilli</taxon>
        <taxon>Bacillales</taxon>
        <taxon>Bacillaceae</taxon>
    </lineage>
</organism>
<gene>
    <name evidence="4" type="ORF">D7Z54_09075</name>
</gene>
<evidence type="ECO:0000259" key="3">
    <source>
        <dbReference type="SMART" id="SM00563"/>
    </source>
</evidence>
<keyword evidence="1 4" id="KW-0808">Transferase</keyword>
<dbReference type="AlphaFoldDB" id="A0A428N5Y3"/>
<dbReference type="SUPFAM" id="SSF69593">
    <property type="entry name" value="Glycerol-3-phosphate (1)-acyltransferase"/>
    <property type="match status" value="1"/>
</dbReference>
<dbReference type="SMART" id="SM00563">
    <property type="entry name" value="PlsC"/>
    <property type="match status" value="1"/>
</dbReference>
<evidence type="ECO:0000313" key="4">
    <source>
        <dbReference type="EMBL" id="RSL33831.1"/>
    </source>
</evidence>
<dbReference type="GO" id="GO:0006654">
    <property type="term" value="P:phosphatidic acid biosynthetic process"/>
    <property type="evidence" value="ECO:0007669"/>
    <property type="project" value="TreeGrafter"/>
</dbReference>
<feature type="domain" description="Phospholipid/glycerol acyltransferase" evidence="3">
    <location>
        <begin position="35"/>
        <end position="147"/>
    </location>
</feature>
<dbReference type="EMBL" id="RBVX01000006">
    <property type="protein sequence ID" value="RSL33831.1"/>
    <property type="molecule type" value="Genomic_DNA"/>
</dbReference>
<evidence type="ECO:0000256" key="2">
    <source>
        <dbReference type="ARBA" id="ARBA00023315"/>
    </source>
</evidence>
<dbReference type="Proteomes" id="UP000275076">
    <property type="component" value="Unassembled WGS sequence"/>
</dbReference>
<dbReference type="CDD" id="cd07989">
    <property type="entry name" value="LPLAT_AGPAT-like"/>
    <property type="match status" value="1"/>
</dbReference>
<dbReference type="PANTHER" id="PTHR10434">
    <property type="entry name" value="1-ACYL-SN-GLYCEROL-3-PHOSPHATE ACYLTRANSFERASE"/>
    <property type="match status" value="1"/>
</dbReference>
<dbReference type="InterPro" id="IPR002123">
    <property type="entry name" value="Plipid/glycerol_acylTrfase"/>
</dbReference>